<proteinExistence type="predicted"/>
<gene>
    <name evidence="1" type="ORF">LCGC14_2044280</name>
</gene>
<name>A0A0F9H4D3_9ZZZZ</name>
<dbReference type="EMBL" id="LAZR01024026">
    <property type="protein sequence ID" value="KKL76500.1"/>
    <property type="molecule type" value="Genomic_DNA"/>
</dbReference>
<reference evidence="1" key="1">
    <citation type="journal article" date="2015" name="Nature">
        <title>Complex archaea that bridge the gap between prokaryotes and eukaryotes.</title>
        <authorList>
            <person name="Spang A."/>
            <person name="Saw J.H."/>
            <person name="Jorgensen S.L."/>
            <person name="Zaremba-Niedzwiedzka K."/>
            <person name="Martijn J."/>
            <person name="Lind A.E."/>
            <person name="van Eijk R."/>
            <person name="Schleper C."/>
            <person name="Guy L."/>
            <person name="Ettema T.J."/>
        </authorList>
    </citation>
    <scope>NUCLEOTIDE SEQUENCE</scope>
</reference>
<sequence length="135" mass="15484">MSDGGLVKTSKETIKAPTMYREIEQSENVARGHVEIIEIIAYDATKELRRHPPDKGQAIGRGDVIKDKDENELYVEISRGPYFCQDPEEAQVFSENNPDTRTETFTVQVRKSTAIKYLDAPRNMKQFKKREVQHG</sequence>
<protein>
    <submittedName>
        <fullName evidence="1">Uncharacterized protein</fullName>
    </submittedName>
</protein>
<comment type="caution">
    <text evidence="1">The sequence shown here is derived from an EMBL/GenBank/DDBJ whole genome shotgun (WGS) entry which is preliminary data.</text>
</comment>
<dbReference type="AlphaFoldDB" id="A0A0F9H4D3"/>
<organism evidence="1">
    <name type="scientific">marine sediment metagenome</name>
    <dbReference type="NCBI Taxonomy" id="412755"/>
    <lineage>
        <taxon>unclassified sequences</taxon>
        <taxon>metagenomes</taxon>
        <taxon>ecological metagenomes</taxon>
    </lineage>
</organism>
<evidence type="ECO:0000313" key="1">
    <source>
        <dbReference type="EMBL" id="KKL76500.1"/>
    </source>
</evidence>
<accession>A0A0F9H4D3</accession>